<evidence type="ECO:0000259" key="1">
    <source>
        <dbReference type="Pfam" id="PF18096"/>
    </source>
</evidence>
<feature type="domain" description="THUMP-like" evidence="1">
    <location>
        <begin position="322"/>
        <end position="384"/>
    </location>
</feature>
<organism evidence="3 4">
    <name type="scientific">Moheibacter sediminis</name>
    <dbReference type="NCBI Taxonomy" id="1434700"/>
    <lineage>
        <taxon>Bacteria</taxon>
        <taxon>Pseudomonadati</taxon>
        <taxon>Bacteroidota</taxon>
        <taxon>Flavobacteriia</taxon>
        <taxon>Flavobacteriales</taxon>
        <taxon>Weeksellaceae</taxon>
        <taxon>Moheibacter</taxon>
    </lineage>
</organism>
<protein>
    <submittedName>
        <fullName evidence="3">Uncharacterized protein</fullName>
    </submittedName>
</protein>
<dbReference type="InterPro" id="IPR029063">
    <property type="entry name" value="SAM-dependent_MTases_sf"/>
</dbReference>
<dbReference type="SUPFAM" id="SSF53335">
    <property type="entry name" value="S-adenosyl-L-methionine-dependent methyltransferases"/>
    <property type="match status" value="1"/>
</dbReference>
<accession>A0A1W2CFZ4</accession>
<proteinExistence type="predicted"/>
<reference evidence="3 4" key="1">
    <citation type="submission" date="2017-04" db="EMBL/GenBank/DDBJ databases">
        <authorList>
            <person name="Afonso C.L."/>
            <person name="Miller P.J."/>
            <person name="Scott M.A."/>
            <person name="Spackman E."/>
            <person name="Goraichik I."/>
            <person name="Dimitrov K.M."/>
            <person name="Suarez D.L."/>
            <person name="Swayne D.E."/>
        </authorList>
    </citation>
    <scope>NUCLEOTIDE SEQUENCE [LARGE SCALE GENOMIC DNA]</scope>
    <source>
        <strain evidence="3 4">CGMCC 1.12708</strain>
    </source>
</reference>
<dbReference type="InterPro" id="IPR041497">
    <property type="entry name" value="Thump-like"/>
</dbReference>
<evidence type="ECO:0000313" key="3">
    <source>
        <dbReference type="EMBL" id="SMC83812.1"/>
    </source>
</evidence>
<feature type="domain" description="PG-1098 ferredoxin-like" evidence="2">
    <location>
        <begin position="278"/>
        <end position="321"/>
    </location>
</feature>
<dbReference type="OrthoDB" id="1000417at2"/>
<dbReference type="Pfam" id="PF18096">
    <property type="entry name" value="Thump_like"/>
    <property type="match status" value="1"/>
</dbReference>
<gene>
    <name evidence="3" type="ORF">SAMN06296427_1105</name>
</gene>
<dbReference type="Proteomes" id="UP000192393">
    <property type="component" value="Unassembled WGS sequence"/>
</dbReference>
<dbReference type="Gene3D" id="3.40.50.150">
    <property type="entry name" value="Vaccinia Virus protein VP39"/>
    <property type="match status" value="1"/>
</dbReference>
<keyword evidence="4" id="KW-1185">Reference proteome</keyword>
<sequence length="393" mass="45495">MNQNLLQPEIQEYLRENQNQNFRKISLQKSPFSGVSSSELAHQIKGLQISKFKFPFLNEPEGIYFPPSINLEQASSWATSQYKSEIVKGKSLIDLTAGMGIDSFGFAQKINDVTALERNPELVEISKHNYKILNQNNLNYINSEFEKYFSENPKLKWDVIYLDPSRRIESQRKVILEDLEPNILDWIDEFLLRSETVLIKLSPLLDLKSTIEKIPQIQEIYIIAVKNEVKELLIICKKDLNSNPKIKAVNLESNQPDFEFNWNEESATNSTFSEPQKFIYEPSASILKSGAFKLIGEKFNLKKIHVNSHLYTSNELIKSFPGKIFEVIEELKNPKKEIEKQAFHLLVKNYPLNTEAVRKKYKIKEGIEQTLIFTQSNSGKHILLAKRVRNLMP</sequence>
<evidence type="ECO:0000313" key="4">
    <source>
        <dbReference type="Proteomes" id="UP000192393"/>
    </source>
</evidence>
<dbReference type="EMBL" id="FWXS01000010">
    <property type="protein sequence ID" value="SMC83812.1"/>
    <property type="molecule type" value="Genomic_DNA"/>
</dbReference>
<dbReference type="Gene3D" id="1.10.10.1110">
    <property type="entry name" value="Methyltransferase PG1098, N-terminal domain"/>
    <property type="match status" value="1"/>
</dbReference>
<evidence type="ECO:0000259" key="2">
    <source>
        <dbReference type="Pfam" id="PF22013"/>
    </source>
</evidence>
<dbReference type="STRING" id="1434700.SAMN06296427_1105"/>
<dbReference type="Pfam" id="PF22013">
    <property type="entry name" value="PG_1098_Fer"/>
    <property type="match status" value="1"/>
</dbReference>
<name>A0A1W2CFZ4_9FLAO</name>
<dbReference type="AlphaFoldDB" id="A0A1W2CFZ4"/>
<dbReference type="InterPro" id="IPR054168">
    <property type="entry name" value="PG_1098_Fer"/>
</dbReference>
<dbReference type="RefSeq" id="WP_084018282.1">
    <property type="nucleotide sequence ID" value="NZ_FWXS01000010.1"/>
</dbReference>